<reference evidence="7" key="1">
    <citation type="submission" date="2013-03" db="EMBL/GenBank/DDBJ databases">
        <title>Genome Sequence of the Profundibacterium mesophilum strain KAUST100406-0324T from Red Sea, a novel genus in the family Rhodobacteraceae.</title>
        <authorList>
            <person name="Essack M."/>
            <person name="Alam I."/>
            <person name="Lafi F."/>
            <person name="Alawi W."/>
            <person name="Kamanu F."/>
            <person name="Al-Suwailem A."/>
            <person name="Lee O.O."/>
            <person name="Xu Y."/>
            <person name="Bajic V."/>
            <person name="Qian P.-Y."/>
            <person name="Archer J."/>
        </authorList>
    </citation>
    <scope>NUCLEOTIDE SEQUENCE</scope>
    <source>
        <strain evidence="7">KAUST100406-0324</strain>
    </source>
</reference>
<sequence length="379" mass="39477">MNNPLPLTRTGAAPAGTGIAAGPTVRLRGLGTALPPHALPQSQVLEAARALLAPQFPHFERLVPAFDAAGVEMRHSVVPMDWFHVPHGWEERNAAYMKGATELFIRAAKAALADARIAAAEVDIVVTVSSTGIATPTLDAQAAGALGLRPDTRRVPLFGLGCAGGVTGLATARALAAASPGATVLLVAVETCSLAFRSERPRKADIIATVLFGDGAAAAVVTSGGGPPDPAAEPGGRGTPIVHEGHEHRWPDTLGIMGWDVKDDGLGVVFDRSIPQFARDEFRAAAMAALSRMGRDVEDVERFVCHPGGTKVMLALEEALDMPQGRLDHEREVLRGAGNMSAPTVLFVLKRCLEAGERGDLVMAALGPGFTASFLPITA</sequence>
<evidence type="ECO:0000256" key="3">
    <source>
        <dbReference type="ARBA" id="ARBA00023315"/>
    </source>
</evidence>
<dbReference type="InterPro" id="IPR012328">
    <property type="entry name" value="Chalcone/stilbene_synt_C"/>
</dbReference>
<dbReference type="PANTHER" id="PTHR11877">
    <property type="entry name" value="HYDROXYMETHYLGLUTARYL-COA SYNTHASE"/>
    <property type="match status" value="1"/>
</dbReference>
<protein>
    <submittedName>
        <fullName evidence="7">Chalcone synthase</fullName>
        <ecNumber evidence="7">2.3.1.74</ecNumber>
    </submittedName>
</protein>
<dbReference type="GO" id="GO:0016210">
    <property type="term" value="F:naringenin-chalcone synthase activity"/>
    <property type="evidence" value="ECO:0007669"/>
    <property type="project" value="UniProtKB-EC"/>
</dbReference>
<dbReference type="EMBL" id="APKE01000016">
    <property type="protein sequence ID" value="KAF0676143.1"/>
    <property type="molecule type" value="Genomic_DNA"/>
</dbReference>
<dbReference type="GO" id="GO:0030639">
    <property type="term" value="P:polyketide biosynthetic process"/>
    <property type="evidence" value="ECO:0007669"/>
    <property type="project" value="TreeGrafter"/>
</dbReference>
<feature type="active site" description="Acyl-thioester intermediate" evidence="4">
    <location>
        <position position="162"/>
    </location>
</feature>
<organism evidence="7 8">
    <name type="scientific">Profundibacterium mesophilum KAUST100406-0324</name>
    <dbReference type="NCBI Taxonomy" id="1037889"/>
    <lineage>
        <taxon>Bacteria</taxon>
        <taxon>Pseudomonadati</taxon>
        <taxon>Pseudomonadota</taxon>
        <taxon>Alphaproteobacteria</taxon>
        <taxon>Rhodobacterales</taxon>
        <taxon>Roseobacteraceae</taxon>
        <taxon>Profundibacterium</taxon>
    </lineage>
</organism>
<dbReference type="Pfam" id="PF02797">
    <property type="entry name" value="Chal_sti_synt_C"/>
    <property type="match status" value="1"/>
</dbReference>
<dbReference type="Pfam" id="PF00195">
    <property type="entry name" value="Chal_sti_synt_N"/>
    <property type="match status" value="1"/>
</dbReference>
<dbReference type="OrthoDB" id="9786288at2"/>
<accession>A0A921NV27</accession>
<dbReference type="SUPFAM" id="SSF53901">
    <property type="entry name" value="Thiolase-like"/>
    <property type="match status" value="2"/>
</dbReference>
<comment type="caution">
    <text evidence="7">The sequence shown here is derived from an EMBL/GenBank/DDBJ whole genome shotgun (WGS) entry which is preliminary data.</text>
</comment>
<dbReference type="Proteomes" id="UP000698242">
    <property type="component" value="Unassembled WGS sequence"/>
</dbReference>
<dbReference type="EC" id="2.3.1.74" evidence="7"/>
<proteinExistence type="inferred from homology"/>
<evidence type="ECO:0000313" key="7">
    <source>
        <dbReference type="EMBL" id="KAF0676143.1"/>
    </source>
</evidence>
<dbReference type="InterPro" id="IPR011141">
    <property type="entry name" value="Polyketide_synthase_type-III"/>
</dbReference>
<keyword evidence="8" id="KW-1185">Reference proteome</keyword>
<dbReference type="RefSeq" id="WP_159964925.1">
    <property type="nucleotide sequence ID" value="NZ_APKE01000016.1"/>
</dbReference>
<evidence type="ECO:0000259" key="6">
    <source>
        <dbReference type="Pfam" id="PF02797"/>
    </source>
</evidence>
<feature type="domain" description="Chalcone/stilbene synthase N-terminal" evidence="5">
    <location>
        <begin position="92"/>
        <end position="223"/>
    </location>
</feature>
<evidence type="ECO:0000256" key="2">
    <source>
        <dbReference type="ARBA" id="ARBA00022679"/>
    </source>
</evidence>
<evidence type="ECO:0000256" key="1">
    <source>
        <dbReference type="ARBA" id="ARBA00005531"/>
    </source>
</evidence>
<evidence type="ECO:0000313" key="8">
    <source>
        <dbReference type="Proteomes" id="UP000698242"/>
    </source>
</evidence>
<keyword evidence="3 7" id="KW-0012">Acyltransferase</keyword>
<evidence type="ECO:0000256" key="4">
    <source>
        <dbReference type="PIRSR" id="PIRSR000451-1"/>
    </source>
</evidence>
<dbReference type="PIRSF" id="PIRSF000451">
    <property type="entry name" value="PKS_III"/>
    <property type="match status" value="1"/>
</dbReference>
<dbReference type="CDD" id="cd00831">
    <property type="entry name" value="CHS_like"/>
    <property type="match status" value="1"/>
</dbReference>
<dbReference type="PANTHER" id="PTHR11877:SF99">
    <property type="entry name" value="1,3,6,8-TETRAHYDROXYNAPHTHALENE SYNTHASE"/>
    <property type="match status" value="1"/>
</dbReference>
<dbReference type="InterPro" id="IPR001099">
    <property type="entry name" value="Chalcone/stilbene_synt_N"/>
</dbReference>
<dbReference type="AlphaFoldDB" id="A0A921NV27"/>
<name>A0A921NV27_9RHOB</name>
<feature type="domain" description="Chalcone/stilbene synthase C-terminal" evidence="6">
    <location>
        <begin position="251"/>
        <end position="354"/>
    </location>
</feature>
<keyword evidence="2 7" id="KW-0808">Transferase</keyword>
<evidence type="ECO:0000259" key="5">
    <source>
        <dbReference type="Pfam" id="PF00195"/>
    </source>
</evidence>
<gene>
    <name evidence="7" type="ORF">PMES_01462</name>
</gene>
<comment type="similarity">
    <text evidence="1">Belongs to the thiolase-like superfamily. Chalcone/stilbene synthases family.</text>
</comment>
<dbReference type="InterPro" id="IPR016039">
    <property type="entry name" value="Thiolase-like"/>
</dbReference>
<dbReference type="Gene3D" id="3.40.47.10">
    <property type="match status" value="2"/>
</dbReference>